<keyword evidence="2" id="KW-0597">Phosphoprotein</keyword>
<dbReference type="SUPFAM" id="SSF49562">
    <property type="entry name" value="C2 domain (Calcium/lipid-binding domain, CaLB)"/>
    <property type="match status" value="1"/>
</dbReference>
<comment type="subunit">
    <text evidence="9">Forms a complex composed of HSPA8, CLTC and DNAJC6. Interacts with HSPA8/HSC70 in an ATP-dependent manner; this interaction stimulates the HSPA8's ATPase activity. Interacts with CLTC; this interaction produces a local change in heavy-chain contacts, creating a detectable global distortion of the clathrin coat. Interacts with AP2A2. Interacts with DNM1(GTP-bound form); this interaction allows clathrin-coated vesicle (CCV) formation at the plasma membrane.</text>
</comment>
<dbReference type="Gene3D" id="2.60.40.1110">
    <property type="match status" value="1"/>
</dbReference>
<evidence type="ECO:0000256" key="12">
    <source>
        <dbReference type="SAM" id="MobiDB-lite"/>
    </source>
</evidence>
<evidence type="ECO:0000256" key="1">
    <source>
        <dbReference type="ARBA" id="ARBA00004132"/>
    </source>
</evidence>
<evidence type="ECO:0000256" key="10">
    <source>
        <dbReference type="ARBA" id="ARBA00069335"/>
    </source>
</evidence>
<dbReference type="GO" id="GO:0017124">
    <property type="term" value="F:SH3 domain binding"/>
    <property type="evidence" value="ECO:0007669"/>
    <property type="project" value="UniProtKB-KW"/>
</dbReference>
<feature type="compositionally biased region" description="Low complexity" evidence="12">
    <location>
        <begin position="564"/>
        <end position="575"/>
    </location>
</feature>
<accession>A0A3P8WQP0</accession>
<reference evidence="16" key="3">
    <citation type="submission" date="2025-09" db="UniProtKB">
        <authorList>
            <consortium name="Ensembl"/>
        </authorList>
    </citation>
    <scope>IDENTIFICATION</scope>
</reference>
<feature type="compositionally biased region" description="Polar residues" evidence="12">
    <location>
        <begin position="622"/>
        <end position="643"/>
    </location>
</feature>
<dbReference type="PANTHER" id="PTHR23172:SF4">
    <property type="entry name" value="TYROSINE-PROTEIN PHOSPHATASE AUXILIN-RELATED"/>
    <property type="match status" value="1"/>
</dbReference>
<feature type="compositionally biased region" description="Acidic residues" evidence="12">
    <location>
        <begin position="453"/>
        <end position="462"/>
    </location>
</feature>
<dbReference type="PROSITE" id="PS50076">
    <property type="entry name" value="DNAJ_2"/>
    <property type="match status" value="1"/>
</dbReference>
<evidence type="ECO:0000313" key="17">
    <source>
        <dbReference type="Proteomes" id="UP000265120"/>
    </source>
</evidence>
<dbReference type="OMA" id="XPELDAC"/>
<dbReference type="FunFam" id="2.60.40.1110:FF:000001">
    <property type="entry name" value="cyclin-G-associated kinase isoform X2"/>
    <property type="match status" value="1"/>
</dbReference>
<feature type="compositionally biased region" description="Polar residues" evidence="12">
    <location>
        <begin position="708"/>
        <end position="725"/>
    </location>
</feature>
<dbReference type="GO" id="GO:0030276">
    <property type="term" value="F:clathrin binding"/>
    <property type="evidence" value="ECO:0007669"/>
    <property type="project" value="TreeGrafter"/>
</dbReference>
<reference evidence="16 17" key="1">
    <citation type="journal article" date="2014" name="Nat. Genet.">
        <title>Whole-genome sequence of a flatfish provides insights into ZW sex chromosome evolution and adaptation to a benthic lifestyle.</title>
        <authorList>
            <person name="Chen S."/>
            <person name="Zhang G."/>
            <person name="Shao C."/>
            <person name="Huang Q."/>
            <person name="Liu G."/>
            <person name="Zhang P."/>
            <person name="Song W."/>
            <person name="An N."/>
            <person name="Chalopin D."/>
            <person name="Volff J.N."/>
            <person name="Hong Y."/>
            <person name="Li Q."/>
            <person name="Sha Z."/>
            <person name="Zhou H."/>
            <person name="Xie M."/>
            <person name="Yu Q."/>
            <person name="Liu Y."/>
            <person name="Xiang H."/>
            <person name="Wang N."/>
            <person name="Wu K."/>
            <person name="Yang C."/>
            <person name="Zhou Q."/>
            <person name="Liao X."/>
            <person name="Yang L."/>
            <person name="Hu Q."/>
            <person name="Zhang J."/>
            <person name="Meng L."/>
            <person name="Jin L."/>
            <person name="Tian Y."/>
            <person name="Lian J."/>
            <person name="Yang J."/>
            <person name="Miao G."/>
            <person name="Liu S."/>
            <person name="Liang Z."/>
            <person name="Yan F."/>
            <person name="Li Y."/>
            <person name="Sun B."/>
            <person name="Zhang H."/>
            <person name="Zhang J."/>
            <person name="Zhu Y."/>
            <person name="Du M."/>
            <person name="Zhao Y."/>
            <person name="Schartl M."/>
            <person name="Tang Q."/>
            <person name="Wang J."/>
        </authorList>
    </citation>
    <scope>NUCLEOTIDE SEQUENCE</scope>
</reference>
<comment type="subcellular location">
    <subcellularLocation>
        <location evidence="1">Cytoplasmic vesicle</location>
        <location evidence="1">Clathrin-coated vesicle</location>
    </subcellularLocation>
</comment>
<dbReference type="PANTHER" id="PTHR23172">
    <property type="entry name" value="AUXILIN/CYCLIN G-ASSOCIATED KINASE-RELATED"/>
    <property type="match status" value="1"/>
</dbReference>
<dbReference type="GO" id="GO:0016191">
    <property type="term" value="P:synaptic vesicle uncoating"/>
    <property type="evidence" value="ECO:0007669"/>
    <property type="project" value="TreeGrafter"/>
</dbReference>
<keyword evidence="8" id="KW-0968">Cytoplasmic vesicle</keyword>
<feature type="compositionally biased region" description="Pro residues" evidence="12">
    <location>
        <begin position="478"/>
        <end position="492"/>
    </location>
</feature>
<keyword evidence="5" id="KW-0904">Protein phosphatase</keyword>
<feature type="domain" description="C2 tensin-type" evidence="15">
    <location>
        <begin position="225"/>
        <end position="361"/>
    </location>
</feature>
<evidence type="ECO:0000259" key="13">
    <source>
        <dbReference type="PROSITE" id="PS50076"/>
    </source>
</evidence>
<evidence type="ECO:0000256" key="3">
    <source>
        <dbReference type="ARBA" id="ARBA00022737"/>
    </source>
</evidence>
<keyword evidence="7" id="KW-0143">Chaperone</keyword>
<evidence type="ECO:0000256" key="9">
    <source>
        <dbReference type="ARBA" id="ARBA00064305"/>
    </source>
</evidence>
<dbReference type="SUPFAM" id="SSF46565">
    <property type="entry name" value="Chaperone J-domain"/>
    <property type="match status" value="1"/>
</dbReference>
<feature type="region of interest" description="Disordered" evidence="12">
    <location>
        <begin position="619"/>
        <end position="725"/>
    </location>
</feature>
<dbReference type="GO" id="GO:0098793">
    <property type="term" value="C:presynapse"/>
    <property type="evidence" value="ECO:0007669"/>
    <property type="project" value="GOC"/>
</dbReference>
<dbReference type="GeneTree" id="ENSGT00940000158755"/>
<feature type="region of interest" description="Disordered" evidence="12">
    <location>
        <begin position="447"/>
        <end position="605"/>
    </location>
</feature>
<dbReference type="GO" id="GO:0004721">
    <property type="term" value="F:phosphoprotein phosphatase activity"/>
    <property type="evidence" value="ECO:0007669"/>
    <property type="project" value="UniProtKB-KW"/>
</dbReference>
<evidence type="ECO:0000256" key="6">
    <source>
        <dbReference type="ARBA" id="ARBA00023036"/>
    </source>
</evidence>
<evidence type="ECO:0000256" key="4">
    <source>
        <dbReference type="ARBA" id="ARBA00022801"/>
    </source>
</evidence>
<dbReference type="PROSITE" id="PS51181">
    <property type="entry name" value="PPASE_TENSIN"/>
    <property type="match status" value="1"/>
</dbReference>
<feature type="domain" description="J" evidence="13">
    <location>
        <begin position="827"/>
        <end position="891"/>
    </location>
</feature>
<dbReference type="AlphaFoldDB" id="A0A3P8WQP0"/>
<dbReference type="GO" id="GO:0030136">
    <property type="term" value="C:clathrin-coated vesicle"/>
    <property type="evidence" value="ECO:0007669"/>
    <property type="project" value="UniProtKB-SubCell"/>
</dbReference>
<name>A0A3P8WQP0_CYNSE</name>
<sequence length="891" mass="97495">MDAGYGGGLLDMVKGGAGKFFSNFKDNLKDTLKDTSTKVMHQVATYTKGELDISYITSRIIVMTYPAESVQINYQNHMEDIRSFLDSRHDIRSFLDSRHADHYTVFNLSQRNYRGAKFANRVSECNWPSRQAPSLHNLFAVCKNMHNWLKQNPKNVCVITCSDGRAISGVLVCAMFCFCHLFNNPVPAMQLLSAKRPGSGLWPSHCRYIGYVCSMVSEKPTLPHSKPLMIKSLTMSPVPCFNKQRSGCRPFCDVLIGETKIFTTAQDYERMREHRFQEGKVTFPLGVSVQGDVVVSVYHMRSTIGGRLQAKVSQLSVEIKKIFTGLFSPSVFFSCRPELDTWESPEKYPQLFHVILDVEVEGVDKQKDLTPPWEQFPCKDLSPSVLFSCHQEQQDALAVLKLQSKSSALYGIFLNWKTSVQPFRNVYSNDWKTPSLSPCFFPTEPIRPRGPCEESEASDDEMLSLSSQRSSVSMAPQKPDPPPEAPAAPPLPEEVDLLGLGGEEINQRQPSTQPPSTAATATPMTTDLLGDFFGTPAPSSSGPSSTQSTPHKVIPNTASPCHSPAPAFDPFGAGPMPKPQDVKGSFLGPGNVGQPDPFLHAARSPSPTLQATSVAAFGMGSRSATTSPTGSVHSTPTHQTKPNTLDPFADLGNLGGTLGGSGFSSKPTTPTGTVPTFPPMGSPSRPPPGGGWLPQGPGPAPQPKPSPSHTSMPHASPQNRPNYNVSFSVMGGGSPSAGVKAQPGINITGMQEPKASDANFDDLLSGQGFTGTKEKKGPRTIAEMRKEEMAKEMDPEKLKILDWIEGKERNIRALLSTMHTVLWEGETRWKPIGMADLVTPEQVKKVYRRAVLVVHPDKAAGQPYEQYAKMIFMELNDAWSEFESQGQKPLY</sequence>
<dbReference type="InterPro" id="IPR001623">
    <property type="entry name" value="DnaJ_domain"/>
</dbReference>
<dbReference type="InParanoid" id="A0A3P8WQP0"/>
<feature type="compositionally biased region" description="Low complexity" evidence="12">
    <location>
        <begin position="509"/>
        <end position="526"/>
    </location>
</feature>
<dbReference type="GO" id="GO:0014069">
    <property type="term" value="C:postsynaptic density"/>
    <property type="evidence" value="ECO:0007669"/>
    <property type="project" value="TreeGrafter"/>
</dbReference>
<dbReference type="SMART" id="SM00271">
    <property type="entry name" value="DnaJ"/>
    <property type="match status" value="1"/>
</dbReference>
<dbReference type="InterPro" id="IPR035892">
    <property type="entry name" value="C2_domain_sf"/>
</dbReference>
<dbReference type="SUPFAM" id="SSF52799">
    <property type="entry name" value="(Phosphotyrosine protein) phosphatases II"/>
    <property type="match status" value="1"/>
</dbReference>
<evidence type="ECO:0000256" key="8">
    <source>
        <dbReference type="ARBA" id="ARBA00023329"/>
    </source>
</evidence>
<keyword evidence="6" id="KW-0729">SH3-binding</keyword>
<organism evidence="16 17">
    <name type="scientific">Cynoglossus semilaevis</name>
    <name type="common">Tongue sole</name>
    <dbReference type="NCBI Taxonomy" id="244447"/>
    <lineage>
        <taxon>Eukaryota</taxon>
        <taxon>Metazoa</taxon>
        <taxon>Chordata</taxon>
        <taxon>Craniata</taxon>
        <taxon>Vertebrata</taxon>
        <taxon>Euteleostomi</taxon>
        <taxon>Actinopterygii</taxon>
        <taxon>Neopterygii</taxon>
        <taxon>Teleostei</taxon>
        <taxon>Neoteleostei</taxon>
        <taxon>Acanthomorphata</taxon>
        <taxon>Carangaria</taxon>
        <taxon>Pleuronectiformes</taxon>
        <taxon>Pleuronectoidei</taxon>
        <taxon>Cynoglossidae</taxon>
        <taxon>Cynoglossinae</taxon>
        <taxon>Cynoglossus</taxon>
    </lineage>
</organism>
<feature type="compositionally biased region" description="Low complexity" evidence="12">
    <location>
        <begin position="464"/>
        <end position="473"/>
    </location>
</feature>
<dbReference type="FunFam" id="1.10.287.110:FF:000002">
    <property type="entry name" value="putative tyrosine-protein phosphatase auxilin isoform X2"/>
    <property type="match status" value="1"/>
</dbReference>
<dbReference type="Gene3D" id="3.90.190.10">
    <property type="entry name" value="Protein tyrosine phosphatase superfamily"/>
    <property type="match status" value="1"/>
</dbReference>
<evidence type="ECO:0000259" key="15">
    <source>
        <dbReference type="PROSITE" id="PS51182"/>
    </source>
</evidence>
<feature type="domain" description="Phosphatase tensin-type" evidence="14">
    <location>
        <begin position="42"/>
        <end position="219"/>
    </location>
</feature>
<dbReference type="InterPro" id="IPR014020">
    <property type="entry name" value="Tensin_C2-dom"/>
</dbReference>
<feature type="compositionally biased region" description="Low complexity" evidence="12">
    <location>
        <begin position="535"/>
        <end position="550"/>
    </location>
</feature>
<dbReference type="InterPro" id="IPR036869">
    <property type="entry name" value="J_dom_sf"/>
</dbReference>
<evidence type="ECO:0000259" key="14">
    <source>
        <dbReference type="PROSITE" id="PS51181"/>
    </source>
</evidence>
<keyword evidence="3" id="KW-0677">Repeat</keyword>
<reference evidence="16" key="2">
    <citation type="submission" date="2025-08" db="UniProtKB">
        <authorList>
            <consortium name="Ensembl"/>
        </authorList>
    </citation>
    <scope>IDENTIFICATION</scope>
</reference>
<evidence type="ECO:0000256" key="5">
    <source>
        <dbReference type="ARBA" id="ARBA00022912"/>
    </source>
</evidence>
<dbReference type="Gene3D" id="1.10.287.110">
    <property type="entry name" value="DnaJ domain"/>
    <property type="match status" value="1"/>
</dbReference>
<evidence type="ECO:0000256" key="7">
    <source>
        <dbReference type="ARBA" id="ARBA00023186"/>
    </source>
</evidence>
<proteinExistence type="predicted"/>
<dbReference type="InterPro" id="IPR029021">
    <property type="entry name" value="Prot-tyrosine_phosphatase-like"/>
</dbReference>
<evidence type="ECO:0000313" key="16">
    <source>
        <dbReference type="Ensembl" id="ENSCSEP00000027801.1"/>
    </source>
</evidence>
<feature type="compositionally biased region" description="Pro residues" evidence="12">
    <location>
        <begin position="676"/>
        <end position="689"/>
    </location>
</feature>
<dbReference type="Proteomes" id="UP000265120">
    <property type="component" value="Chromosome 2"/>
</dbReference>
<dbReference type="GO" id="GO:0072583">
    <property type="term" value="P:clathrin-dependent endocytosis"/>
    <property type="evidence" value="ECO:0007669"/>
    <property type="project" value="TreeGrafter"/>
</dbReference>
<dbReference type="InterPro" id="IPR029023">
    <property type="entry name" value="Tensin_phosphatase"/>
</dbReference>
<keyword evidence="17" id="KW-1185">Reference proteome</keyword>
<dbReference type="Ensembl" id="ENSCSET00000028175.1">
    <property type="protein sequence ID" value="ENSCSEP00000027801.1"/>
    <property type="gene ID" value="ENSCSEG00000017751.1"/>
</dbReference>
<feature type="compositionally biased region" description="Gly residues" evidence="12">
    <location>
        <begin position="653"/>
        <end position="662"/>
    </location>
</feature>
<feature type="compositionally biased region" description="Pro residues" evidence="12">
    <location>
        <begin position="696"/>
        <end position="706"/>
    </location>
</feature>
<dbReference type="SMART" id="SM01326">
    <property type="entry name" value="PTEN_C2"/>
    <property type="match status" value="1"/>
</dbReference>
<protein>
    <recommendedName>
        <fullName evidence="10">Auxilin</fullName>
    </recommendedName>
    <alternativeName>
        <fullName evidence="11">DnaJ homolog subfamily C member 6</fullName>
    </alternativeName>
</protein>
<keyword evidence="4" id="KW-0378">Hydrolase</keyword>
<dbReference type="FunFam" id="3.90.190.10:FF:000255">
    <property type="entry name" value="putative tyrosine-protein phosphatase auxilin"/>
    <property type="match status" value="1"/>
</dbReference>
<feature type="compositionally biased region" description="Low complexity" evidence="12">
    <location>
        <begin position="663"/>
        <end position="675"/>
    </location>
</feature>
<evidence type="ECO:0000256" key="11">
    <source>
        <dbReference type="ARBA" id="ARBA00075670"/>
    </source>
</evidence>
<dbReference type="STRING" id="244447.ENSCSEP00000027801"/>
<dbReference type="CDD" id="cd06257">
    <property type="entry name" value="DnaJ"/>
    <property type="match status" value="1"/>
</dbReference>
<dbReference type="PROSITE" id="PS51182">
    <property type="entry name" value="C2_TENSIN"/>
    <property type="match status" value="1"/>
</dbReference>
<dbReference type="Pfam" id="PF10409">
    <property type="entry name" value="PTEN_C2"/>
    <property type="match status" value="1"/>
</dbReference>
<evidence type="ECO:0000256" key="2">
    <source>
        <dbReference type="ARBA" id="ARBA00022553"/>
    </source>
</evidence>